<dbReference type="EMBL" id="GBHO01022331">
    <property type="protein sequence ID" value="JAG21273.1"/>
    <property type="molecule type" value="Transcribed_RNA"/>
</dbReference>
<reference evidence="1" key="2">
    <citation type="submission" date="2014-07" db="EMBL/GenBank/DDBJ databases">
        <authorList>
            <person name="Hull J."/>
        </authorList>
    </citation>
    <scope>NUCLEOTIDE SEQUENCE</scope>
</reference>
<accession>A0A0A9XR00</accession>
<evidence type="ECO:0000313" key="1">
    <source>
        <dbReference type="EMBL" id="JAG21273.1"/>
    </source>
</evidence>
<sequence length="121" mass="13491">MNLFCQPICDKITGSRSLLKPSIQSDHLCTSTNTTPHEMMFNHPRRSPHGTSIPTWLSTPGPVLMSRHVMGSKYEPSVIQVDLLEANPDYSYVGLPDGRETTVTKRHLAPMAELEMIVDPC</sequence>
<proteinExistence type="predicted"/>
<organism evidence="1">
    <name type="scientific">Lygus hesperus</name>
    <name type="common">Western plant bug</name>
    <dbReference type="NCBI Taxonomy" id="30085"/>
    <lineage>
        <taxon>Eukaryota</taxon>
        <taxon>Metazoa</taxon>
        <taxon>Ecdysozoa</taxon>
        <taxon>Arthropoda</taxon>
        <taxon>Hexapoda</taxon>
        <taxon>Insecta</taxon>
        <taxon>Pterygota</taxon>
        <taxon>Neoptera</taxon>
        <taxon>Paraneoptera</taxon>
        <taxon>Hemiptera</taxon>
        <taxon>Heteroptera</taxon>
        <taxon>Panheteroptera</taxon>
        <taxon>Cimicomorpha</taxon>
        <taxon>Miridae</taxon>
        <taxon>Mirini</taxon>
        <taxon>Lygus</taxon>
    </lineage>
</organism>
<dbReference type="AlphaFoldDB" id="A0A0A9XR00"/>
<gene>
    <name evidence="1" type="primary">hxuC</name>
    <name evidence="1" type="ORF">CM83_70307</name>
</gene>
<reference evidence="1" key="1">
    <citation type="journal article" date="2014" name="PLoS ONE">
        <title>Transcriptome-Based Identification of ABC Transporters in the Western Tarnished Plant Bug Lygus hesperus.</title>
        <authorList>
            <person name="Hull J.J."/>
            <person name="Chaney K."/>
            <person name="Geib S.M."/>
            <person name="Fabrick J.A."/>
            <person name="Brent C.S."/>
            <person name="Walsh D."/>
            <person name="Lavine L.C."/>
        </authorList>
    </citation>
    <scope>NUCLEOTIDE SEQUENCE</scope>
</reference>
<protein>
    <submittedName>
        <fullName evidence="1">Heme/hemopexin utilization protein C</fullName>
    </submittedName>
</protein>
<name>A0A0A9XR00_LYGHE</name>